<keyword evidence="5 7" id="KW-0413">Isomerase</keyword>
<evidence type="ECO:0000256" key="6">
    <source>
        <dbReference type="ARBA" id="ARBA00023277"/>
    </source>
</evidence>
<sequence length="238" mass="25789">MNQAEFINQVQGNLIVSCQALPDEPLYSETGGIMPKMAVAAELGGASAIRANSIRDIKEIQQATKLPIIGIIKKNYPPEEPYITPTMAEVEQLVAANVDVIALDCTSRQRHDGSNVTDFIEKVQERFPKQLLMADVSTYTEGVIAYQAGADFIGTTLSGYTIDSPEHDGPDFALVERLASKHIPVIAEGKIRTPQMANHALQVGAMSVVVGAAITRPAEITARFVNGLTGKPFYHHNF</sequence>
<dbReference type="PANTHER" id="PTHR36204">
    <property type="entry name" value="N-ACETYLMANNOSAMINE-6-PHOSPHATE 2-EPIMERASE-RELATED"/>
    <property type="match status" value="1"/>
</dbReference>
<dbReference type="CDD" id="cd04729">
    <property type="entry name" value="NanE"/>
    <property type="match status" value="1"/>
</dbReference>
<dbReference type="RefSeq" id="WP_057768799.1">
    <property type="nucleotide sequence ID" value="NZ_JQAT01000001.1"/>
</dbReference>
<dbReference type="PANTHER" id="PTHR36204:SF1">
    <property type="entry name" value="N-ACETYLMANNOSAMINE-6-PHOSPHATE 2-EPIMERASE-RELATED"/>
    <property type="match status" value="1"/>
</dbReference>
<evidence type="ECO:0000256" key="2">
    <source>
        <dbReference type="ARBA" id="ARBA00002147"/>
    </source>
</evidence>
<dbReference type="Proteomes" id="UP000051751">
    <property type="component" value="Unassembled WGS sequence"/>
</dbReference>
<dbReference type="FunFam" id="3.20.20.70:FF:000035">
    <property type="entry name" value="Putative N-acetylmannosamine-6-phosphate 2-epimerase"/>
    <property type="match status" value="1"/>
</dbReference>
<evidence type="ECO:0000256" key="3">
    <source>
        <dbReference type="ARBA" id="ARBA00005081"/>
    </source>
</evidence>
<comment type="caution">
    <text evidence="9">The sequence shown here is derived from an EMBL/GenBank/DDBJ whole genome shotgun (WGS) entry which is preliminary data.</text>
</comment>
<proteinExistence type="inferred from homology"/>
<dbReference type="EMBL" id="JQAT01000001">
    <property type="protein sequence ID" value="KRN29723.1"/>
    <property type="molecule type" value="Genomic_DNA"/>
</dbReference>
<evidence type="ECO:0000256" key="4">
    <source>
        <dbReference type="ARBA" id="ARBA00007439"/>
    </source>
</evidence>
<dbReference type="GO" id="GO:0047465">
    <property type="term" value="F:N-acylglucosamine-6-phosphate 2-epimerase activity"/>
    <property type="evidence" value="ECO:0007669"/>
    <property type="project" value="UniProtKB-EC"/>
</dbReference>
<dbReference type="NCBIfam" id="NF002231">
    <property type="entry name" value="PRK01130.1"/>
    <property type="match status" value="1"/>
</dbReference>
<name>A0A0R2GAF2_9LACO</name>
<evidence type="ECO:0000256" key="5">
    <source>
        <dbReference type="ARBA" id="ARBA00023235"/>
    </source>
</evidence>
<dbReference type="UniPathway" id="UPA00629">
    <property type="reaction ID" value="UER00682"/>
</dbReference>
<accession>A0A0R2GAF2</accession>
<dbReference type="GO" id="GO:0006053">
    <property type="term" value="P:N-acetylmannosamine catabolic process"/>
    <property type="evidence" value="ECO:0007669"/>
    <property type="project" value="TreeGrafter"/>
</dbReference>
<evidence type="ECO:0000313" key="10">
    <source>
        <dbReference type="Proteomes" id="UP000051645"/>
    </source>
</evidence>
<evidence type="ECO:0000256" key="1">
    <source>
        <dbReference type="ARBA" id="ARBA00000056"/>
    </source>
</evidence>
<evidence type="ECO:0000313" key="8">
    <source>
        <dbReference type="EMBL" id="KRN29723.1"/>
    </source>
</evidence>
<comment type="function">
    <text evidence="2 7">Converts N-acetylmannosamine-6-phosphate (ManNAc-6-P) to N-acetylglucosamine-6-phosphate (GlcNAc-6-P).</text>
</comment>
<dbReference type="PATRIC" id="fig|81857.3.peg.616"/>
<dbReference type="Proteomes" id="UP000051645">
    <property type="component" value="Unassembled WGS sequence"/>
</dbReference>
<organism evidence="9 10">
    <name type="scientific">Lactobacillus selangorensis</name>
    <dbReference type="NCBI Taxonomy" id="81857"/>
    <lineage>
        <taxon>Bacteria</taxon>
        <taxon>Bacillati</taxon>
        <taxon>Bacillota</taxon>
        <taxon>Bacilli</taxon>
        <taxon>Lactobacillales</taxon>
        <taxon>Lactobacillaceae</taxon>
        <taxon>Lactobacillus</taxon>
    </lineage>
</organism>
<dbReference type="Gene3D" id="3.20.20.70">
    <property type="entry name" value="Aldolase class I"/>
    <property type="match status" value="1"/>
</dbReference>
<dbReference type="Pfam" id="PF04131">
    <property type="entry name" value="NanE"/>
    <property type="match status" value="1"/>
</dbReference>
<evidence type="ECO:0000313" key="11">
    <source>
        <dbReference type="Proteomes" id="UP000051751"/>
    </source>
</evidence>
<dbReference type="InterPro" id="IPR013785">
    <property type="entry name" value="Aldolase_TIM"/>
</dbReference>
<gene>
    <name evidence="7" type="primary">nanE</name>
    <name evidence="8" type="ORF">IV38_GL000611</name>
    <name evidence="9" type="ORF">IV40_GL000057</name>
</gene>
<dbReference type="EMBL" id="JQAZ01000001">
    <property type="protein sequence ID" value="KRN33748.1"/>
    <property type="molecule type" value="Genomic_DNA"/>
</dbReference>
<dbReference type="SUPFAM" id="SSF51366">
    <property type="entry name" value="Ribulose-phoshate binding barrel"/>
    <property type="match status" value="1"/>
</dbReference>
<evidence type="ECO:0000313" key="9">
    <source>
        <dbReference type="EMBL" id="KRN33748.1"/>
    </source>
</evidence>
<evidence type="ECO:0000256" key="7">
    <source>
        <dbReference type="HAMAP-Rule" id="MF_01235"/>
    </source>
</evidence>
<dbReference type="STRING" id="81857.IV38_GL000611"/>
<dbReference type="GO" id="GO:0019262">
    <property type="term" value="P:N-acetylneuraminate catabolic process"/>
    <property type="evidence" value="ECO:0007669"/>
    <property type="project" value="UniProtKB-UniRule"/>
</dbReference>
<dbReference type="InterPro" id="IPR011060">
    <property type="entry name" value="RibuloseP-bd_barrel"/>
</dbReference>
<reference evidence="10 11" key="1">
    <citation type="journal article" date="2015" name="Genome Announc.">
        <title>Expanding the biotechnology potential of lactobacilli through comparative genomics of 213 strains and associated genera.</title>
        <authorList>
            <person name="Sun Z."/>
            <person name="Harris H.M."/>
            <person name="McCann A."/>
            <person name="Guo C."/>
            <person name="Argimon S."/>
            <person name="Zhang W."/>
            <person name="Yang X."/>
            <person name="Jeffery I.B."/>
            <person name="Cooney J.C."/>
            <person name="Kagawa T.F."/>
            <person name="Liu W."/>
            <person name="Song Y."/>
            <person name="Salvetti E."/>
            <person name="Wrobel A."/>
            <person name="Rasinkangas P."/>
            <person name="Parkhill J."/>
            <person name="Rea M.C."/>
            <person name="O'Sullivan O."/>
            <person name="Ritari J."/>
            <person name="Douillard F.P."/>
            <person name="Paul Ross R."/>
            <person name="Yang R."/>
            <person name="Briner A.E."/>
            <person name="Felis G.E."/>
            <person name="de Vos W.M."/>
            <person name="Barrangou R."/>
            <person name="Klaenhammer T.R."/>
            <person name="Caufield P.W."/>
            <person name="Cui Y."/>
            <person name="Zhang H."/>
            <person name="O'Toole P.W."/>
        </authorList>
    </citation>
    <scope>NUCLEOTIDE SEQUENCE [LARGE SCALE GENOMIC DNA]</scope>
    <source>
        <strain evidence="8 11">ATCC BAA-66</strain>
        <strain evidence="9 10">DSM 13344</strain>
    </source>
</reference>
<dbReference type="OrthoDB" id="9781704at2"/>
<dbReference type="GO" id="GO:0005975">
    <property type="term" value="P:carbohydrate metabolic process"/>
    <property type="evidence" value="ECO:0007669"/>
    <property type="project" value="UniProtKB-UniRule"/>
</dbReference>
<dbReference type="GO" id="GO:0005829">
    <property type="term" value="C:cytosol"/>
    <property type="evidence" value="ECO:0007669"/>
    <property type="project" value="TreeGrafter"/>
</dbReference>
<dbReference type="HAMAP" id="MF_01235">
    <property type="entry name" value="ManNAc6P_epimer"/>
    <property type="match status" value="1"/>
</dbReference>
<dbReference type="EC" id="5.1.3.9" evidence="7"/>
<dbReference type="AlphaFoldDB" id="A0A0R2GAF2"/>
<keyword evidence="6 7" id="KW-0119">Carbohydrate metabolism</keyword>
<keyword evidence="10" id="KW-1185">Reference proteome</keyword>
<comment type="pathway">
    <text evidence="3 7">Amino-sugar metabolism; N-acetylneuraminate degradation; D-fructose 6-phosphate from N-acetylneuraminate: step 3/5.</text>
</comment>
<comment type="catalytic activity">
    <reaction evidence="1 7">
        <text>an N-acyl-D-glucosamine 6-phosphate = an N-acyl-D-mannosamine 6-phosphate</text>
        <dbReference type="Rhea" id="RHEA:23932"/>
        <dbReference type="ChEBI" id="CHEBI:57599"/>
        <dbReference type="ChEBI" id="CHEBI:57666"/>
        <dbReference type="EC" id="5.1.3.9"/>
    </reaction>
</comment>
<comment type="similarity">
    <text evidence="4 7">Belongs to the NanE family.</text>
</comment>
<dbReference type="InterPro" id="IPR007260">
    <property type="entry name" value="NanE"/>
</dbReference>
<protein>
    <recommendedName>
        <fullName evidence="7">Putative N-acetylmannosamine-6-phosphate 2-epimerase</fullName>
        <ecNumber evidence="7">5.1.3.9</ecNumber>
    </recommendedName>
    <alternativeName>
        <fullName evidence="7">ManNAc-6-P epimerase</fullName>
    </alternativeName>
</protein>